<evidence type="ECO:0000256" key="1">
    <source>
        <dbReference type="SAM" id="MobiDB-lite"/>
    </source>
</evidence>
<sequence length="178" mass="20675">MKNAKLFASKYLASIKNFDISNRNNDLPIDFMKKNYLKVSNHNTDQSEFSTRIKRQLPRQRQRLQKLTNKRLRNQQLRRRQLQRQISDRVRKRRIATLRSAVLNRQQKTISVMPTPSQTTIRKVPEAVTVRTTEKPKNPDEKTTAKVQENQQVTNKADQHDATQKAEPATVTSPDAAA</sequence>
<proteinExistence type="predicted"/>
<accession>A0AAF5DPF9</accession>
<evidence type="ECO:0000313" key="2">
    <source>
        <dbReference type="Proteomes" id="UP000035681"/>
    </source>
</evidence>
<dbReference type="WBParaSite" id="TCONS_00016228.p1">
    <property type="protein sequence ID" value="TCONS_00016228.p1"/>
    <property type="gene ID" value="XLOC_010911"/>
</dbReference>
<reference evidence="3" key="1">
    <citation type="submission" date="2024-02" db="UniProtKB">
        <authorList>
            <consortium name="WormBaseParasite"/>
        </authorList>
    </citation>
    <scope>IDENTIFICATION</scope>
</reference>
<organism evidence="2 3">
    <name type="scientific">Strongyloides stercoralis</name>
    <name type="common">Threadworm</name>
    <dbReference type="NCBI Taxonomy" id="6248"/>
    <lineage>
        <taxon>Eukaryota</taxon>
        <taxon>Metazoa</taxon>
        <taxon>Ecdysozoa</taxon>
        <taxon>Nematoda</taxon>
        <taxon>Chromadorea</taxon>
        <taxon>Rhabditida</taxon>
        <taxon>Tylenchina</taxon>
        <taxon>Panagrolaimomorpha</taxon>
        <taxon>Strongyloidoidea</taxon>
        <taxon>Strongyloididae</taxon>
        <taxon>Strongyloides</taxon>
    </lineage>
</organism>
<evidence type="ECO:0000313" key="3">
    <source>
        <dbReference type="WBParaSite" id="TCONS_00016228.p1"/>
    </source>
</evidence>
<feature type="compositionally biased region" description="Polar residues" evidence="1">
    <location>
        <begin position="145"/>
        <end position="156"/>
    </location>
</feature>
<feature type="compositionally biased region" description="Basic and acidic residues" evidence="1">
    <location>
        <begin position="132"/>
        <end position="144"/>
    </location>
</feature>
<name>A0AAF5DPF9_STRER</name>
<dbReference type="AlphaFoldDB" id="A0AAF5DPF9"/>
<dbReference type="Proteomes" id="UP000035681">
    <property type="component" value="Unplaced"/>
</dbReference>
<feature type="region of interest" description="Disordered" evidence="1">
    <location>
        <begin position="128"/>
        <end position="178"/>
    </location>
</feature>
<protein>
    <submittedName>
        <fullName evidence="3">Uncharacterized protein</fullName>
    </submittedName>
</protein>
<keyword evidence="2" id="KW-1185">Reference proteome</keyword>